<dbReference type="EMBL" id="CAJNOJ010000019">
    <property type="protein sequence ID" value="CAF0835698.1"/>
    <property type="molecule type" value="Genomic_DNA"/>
</dbReference>
<feature type="region of interest" description="Disordered" evidence="1">
    <location>
        <begin position="430"/>
        <end position="449"/>
    </location>
</feature>
<proteinExistence type="predicted"/>
<dbReference type="SMART" id="SM00801">
    <property type="entry name" value="dDENN"/>
    <property type="match status" value="1"/>
</dbReference>
<reference evidence="3" key="1">
    <citation type="submission" date="2021-02" db="EMBL/GenBank/DDBJ databases">
        <authorList>
            <person name="Nowell W R."/>
        </authorList>
    </citation>
    <scope>NUCLEOTIDE SEQUENCE</scope>
</reference>
<dbReference type="AlphaFoldDB" id="A0A813V2D8"/>
<dbReference type="InterPro" id="IPR043153">
    <property type="entry name" value="DENN_C"/>
</dbReference>
<dbReference type="PANTHER" id="PTHR15288:SF0">
    <property type="entry name" value="UDENN DOMAIN-CONTAINING PROTEIN"/>
    <property type="match status" value="1"/>
</dbReference>
<dbReference type="InterPro" id="IPR037516">
    <property type="entry name" value="Tripartite_DENN"/>
</dbReference>
<dbReference type="PROSITE" id="PS50211">
    <property type="entry name" value="DENN"/>
    <property type="match status" value="1"/>
</dbReference>
<dbReference type="SMART" id="SM00800">
    <property type="entry name" value="uDENN"/>
    <property type="match status" value="1"/>
</dbReference>
<organism evidence="3 4">
    <name type="scientific">Adineta ricciae</name>
    <name type="common">Rotifer</name>
    <dbReference type="NCBI Taxonomy" id="249248"/>
    <lineage>
        <taxon>Eukaryota</taxon>
        <taxon>Metazoa</taxon>
        <taxon>Spiralia</taxon>
        <taxon>Gnathifera</taxon>
        <taxon>Rotifera</taxon>
        <taxon>Eurotatoria</taxon>
        <taxon>Bdelloidea</taxon>
        <taxon>Adinetida</taxon>
        <taxon>Adinetidae</taxon>
        <taxon>Adineta</taxon>
    </lineage>
</organism>
<dbReference type="Proteomes" id="UP000663852">
    <property type="component" value="Unassembled WGS sequence"/>
</dbReference>
<dbReference type="InterPro" id="IPR005113">
    <property type="entry name" value="uDENN_dom"/>
</dbReference>
<evidence type="ECO:0000313" key="3">
    <source>
        <dbReference type="EMBL" id="CAF0835698.1"/>
    </source>
</evidence>
<dbReference type="PANTHER" id="PTHR15288">
    <property type="entry name" value="DENN DOMAIN-CONTAINING PROTEIN 2"/>
    <property type="match status" value="1"/>
</dbReference>
<feature type="domain" description="UDENN" evidence="2">
    <location>
        <begin position="684"/>
        <end position="1087"/>
    </location>
</feature>
<dbReference type="InterPro" id="IPR051942">
    <property type="entry name" value="DENN_domain_containing_2"/>
</dbReference>
<gene>
    <name evidence="3" type="ORF">EDS130_LOCUS6574</name>
</gene>
<feature type="region of interest" description="Disordered" evidence="1">
    <location>
        <begin position="345"/>
        <end position="373"/>
    </location>
</feature>
<evidence type="ECO:0000259" key="2">
    <source>
        <dbReference type="PROSITE" id="PS50211"/>
    </source>
</evidence>
<comment type="caution">
    <text evidence="3">The sequence shown here is derived from an EMBL/GenBank/DDBJ whole genome shotgun (WGS) entry which is preliminary data.</text>
</comment>
<dbReference type="Pfam" id="PF03455">
    <property type="entry name" value="dDENN"/>
    <property type="match status" value="1"/>
</dbReference>
<dbReference type="InterPro" id="IPR005112">
    <property type="entry name" value="dDENN_dom"/>
</dbReference>
<evidence type="ECO:0000256" key="1">
    <source>
        <dbReference type="SAM" id="MobiDB-lite"/>
    </source>
</evidence>
<dbReference type="InterPro" id="IPR001194">
    <property type="entry name" value="cDENN_dom"/>
</dbReference>
<evidence type="ECO:0000313" key="4">
    <source>
        <dbReference type="Proteomes" id="UP000663852"/>
    </source>
</evidence>
<accession>A0A813V2D8</accession>
<feature type="region of interest" description="Disordered" evidence="1">
    <location>
        <begin position="1111"/>
        <end position="1132"/>
    </location>
</feature>
<dbReference type="Pfam" id="PF02141">
    <property type="entry name" value="DENN"/>
    <property type="match status" value="1"/>
</dbReference>
<dbReference type="SMART" id="SM00799">
    <property type="entry name" value="DENN"/>
    <property type="match status" value="1"/>
</dbReference>
<name>A0A813V2D8_ADIRI</name>
<dbReference type="Gene3D" id="3.30.450.200">
    <property type="match status" value="1"/>
</dbReference>
<dbReference type="OrthoDB" id="10266080at2759"/>
<dbReference type="Gene3D" id="3.40.50.11500">
    <property type="match status" value="1"/>
</dbReference>
<feature type="compositionally biased region" description="Low complexity" evidence="1">
    <location>
        <begin position="437"/>
        <end position="449"/>
    </location>
</feature>
<dbReference type="Pfam" id="PF03456">
    <property type="entry name" value="uDENN"/>
    <property type="match status" value="1"/>
</dbReference>
<protein>
    <recommendedName>
        <fullName evidence="2">UDENN domain-containing protein</fullName>
    </recommendedName>
</protein>
<sequence length="1132" mass="128121">MKTQGNTDAPIIRSGARIRESVRCLPKGHFQQIRQMFDKQSSSCIGMTTLSTIHERRTEKTKSSILLQSSVTDDEKLQHSILHQTDDSMVEENDLFHCPVLHSKLVNKDTLLYTAFVPQQIILTTEREKSDQRRQLAMAAAINYADSYELSPTSKSFNRIGSTRQYVASLQRGSTVSAKPVLVKASAIHSQPNASIIYDTNSELFQSTKRLQSSASLSSTGYDSNSSPSIVSKRNSLATNHSIDFSSSSDERQRLQPWILCESELGTPALIVNSYSSDEVFDSPSMISRAHIKLNHSPTSTLERRPVSVIRHTSIRNSSVLNSPSISSTSSSSSAKYIVQTTSFPEHTSNNEDRCSSLNRKHTLRSTGSTGFQIQRSPSIYSPVLVQKQINDREESPLPVVENPLFQQVPPNKPPRTFEHETRYGHLSTTIDQKVPSSASSSSTTSDSPTFDLGARSVSCMDLTAGVSSALLSSGLLALDKQCLHTDQSADIVPDENIYEELKTPLPTLTRDDGEQFQFHTKRAQTMKTISCETRFQAPIPKPKTNRPFANIKSAMKKGVSEPNLAKSKTASSTFFSPRGLINRFKRILPLSLSKQSLNDSHAVTIDSDDSGSTTSETTDDIRTSRLDHVSRVRNVYDTLGSGSHLSSLFAELNHFTAANELKTLYDYVVHILPEQELGYFANGTGCLSSSNLSTDFSLHTSTPIRFKYPLDANDESTLKYFCFPDQHDSNNNHYHQNTSSILSPKRPRPEYFRFTLTDMRGCRKHGYCSRFIHKGILNALCIISPCDMMDLYEKILSTATELFLLYKEDDAKKFLKEIYPHRLPSRGDTIHIHTTTVGLYGLKCEHDRRKQLIDSAGLLNLSTDTIIKIFSSILYEQKLIFISDELGPLTRLINTFICLLYPFSWPHTYVPILPALMLDVLQAPTPYIIGILRSCEHYLCENDEFLSQDNSDVLIVDIDHDHIYSINDYLPNESTRSSFDNLQSPFSQYQILPKIFKVELKQEISFLRKNRQILSLDECQQRLRNIFMSIFVQSCYNYKDYLKQSLDSEHFIRSKPRTIELFLEWFTRTQIFELFIRQKLDSNSQNPFAITFDLACDKYRRTLNKSTPQRITAKSVKRKSAGRANKHDQRL</sequence>